<dbReference type="PANTHER" id="PTHR33121:SF70">
    <property type="entry name" value="SIGNALING PROTEIN YKOW"/>
    <property type="match status" value="1"/>
</dbReference>
<reference evidence="2" key="2">
    <citation type="journal article" date="2014" name="ISME J.">
        <title>Microbial stratification in low pH oxic and suboxic macroscopic growths along an acid mine drainage.</title>
        <authorList>
            <person name="Mendez-Garcia C."/>
            <person name="Mesa V."/>
            <person name="Sprenger R.R."/>
            <person name="Richter M."/>
            <person name="Diez M.S."/>
            <person name="Solano J."/>
            <person name="Bargiela R."/>
            <person name="Golyshina O.V."/>
            <person name="Manteca A."/>
            <person name="Ramos J.L."/>
            <person name="Gallego J.R."/>
            <person name="Llorente I."/>
            <person name="Martins Dos Santos V.A."/>
            <person name="Jensen O.N."/>
            <person name="Pelaez A.I."/>
            <person name="Sanchez J."/>
            <person name="Ferrer M."/>
        </authorList>
    </citation>
    <scope>NUCLEOTIDE SEQUENCE</scope>
</reference>
<evidence type="ECO:0000259" key="1">
    <source>
        <dbReference type="PROSITE" id="PS50883"/>
    </source>
</evidence>
<protein>
    <submittedName>
        <fullName evidence="2">Signal-transducer protein</fullName>
    </submittedName>
</protein>
<accession>T1A9Z8</accession>
<dbReference type="EMBL" id="AUZX01012811">
    <property type="protein sequence ID" value="EQD37749.1"/>
    <property type="molecule type" value="Genomic_DNA"/>
</dbReference>
<dbReference type="InterPro" id="IPR050706">
    <property type="entry name" value="Cyclic-di-GMP_PDE-like"/>
</dbReference>
<dbReference type="InterPro" id="IPR001633">
    <property type="entry name" value="EAL_dom"/>
</dbReference>
<dbReference type="SUPFAM" id="SSF141868">
    <property type="entry name" value="EAL domain-like"/>
    <property type="match status" value="1"/>
</dbReference>
<dbReference type="GO" id="GO:0071111">
    <property type="term" value="F:cyclic-guanylate-specific phosphodiesterase activity"/>
    <property type="evidence" value="ECO:0007669"/>
    <property type="project" value="InterPro"/>
</dbReference>
<name>T1A9Z8_9ZZZZ</name>
<dbReference type="InterPro" id="IPR035919">
    <property type="entry name" value="EAL_sf"/>
</dbReference>
<gene>
    <name evidence="2" type="ORF">B1A_17421</name>
</gene>
<organism evidence="2">
    <name type="scientific">mine drainage metagenome</name>
    <dbReference type="NCBI Taxonomy" id="410659"/>
    <lineage>
        <taxon>unclassified sequences</taxon>
        <taxon>metagenomes</taxon>
        <taxon>ecological metagenomes</taxon>
    </lineage>
</organism>
<feature type="non-terminal residue" evidence="2">
    <location>
        <position position="1"/>
    </location>
</feature>
<reference evidence="2" key="1">
    <citation type="submission" date="2013-08" db="EMBL/GenBank/DDBJ databases">
        <authorList>
            <person name="Mendez C."/>
            <person name="Richter M."/>
            <person name="Ferrer M."/>
            <person name="Sanchez J."/>
        </authorList>
    </citation>
    <scope>NUCLEOTIDE SEQUENCE</scope>
</reference>
<proteinExistence type="predicted"/>
<comment type="caution">
    <text evidence="2">The sequence shown here is derived from an EMBL/GenBank/DDBJ whole genome shotgun (WGS) entry which is preliminary data.</text>
</comment>
<evidence type="ECO:0000313" key="2">
    <source>
        <dbReference type="EMBL" id="EQD37749.1"/>
    </source>
</evidence>
<dbReference type="AlphaFoldDB" id="T1A9Z8"/>
<feature type="domain" description="EAL" evidence="1">
    <location>
        <begin position="1"/>
        <end position="63"/>
    </location>
</feature>
<dbReference type="Gene3D" id="3.20.20.450">
    <property type="entry name" value="EAL domain"/>
    <property type="match status" value="1"/>
</dbReference>
<sequence>NVFESVDINPERITLEITESMVLGNISETIKKMQALKKKGIKFAMDDFGTGHSSLSSLKKLTS</sequence>
<dbReference type="Pfam" id="PF00563">
    <property type="entry name" value="EAL"/>
    <property type="match status" value="1"/>
</dbReference>
<dbReference type="PROSITE" id="PS50883">
    <property type="entry name" value="EAL"/>
    <property type="match status" value="1"/>
</dbReference>
<dbReference type="PANTHER" id="PTHR33121">
    <property type="entry name" value="CYCLIC DI-GMP PHOSPHODIESTERASE PDEF"/>
    <property type="match status" value="1"/>
</dbReference>